<comment type="caution">
    <text evidence="1">The sequence shown here is derived from an EMBL/GenBank/DDBJ whole genome shotgun (WGS) entry which is preliminary data.</text>
</comment>
<dbReference type="EMBL" id="CM039426">
    <property type="protein sequence ID" value="KAI4357639.1"/>
    <property type="molecule type" value="Genomic_DNA"/>
</dbReference>
<protein>
    <submittedName>
        <fullName evidence="1">Uncharacterized protein</fullName>
    </submittedName>
</protein>
<dbReference type="Proteomes" id="UP000828941">
    <property type="component" value="Chromosome 1"/>
</dbReference>
<evidence type="ECO:0000313" key="1">
    <source>
        <dbReference type="EMBL" id="KAI4357639.1"/>
    </source>
</evidence>
<keyword evidence="2" id="KW-1185">Reference proteome</keyword>
<accession>A0ACB9QBB3</accession>
<gene>
    <name evidence="1" type="ORF">L6164_001576</name>
</gene>
<organism evidence="1 2">
    <name type="scientific">Bauhinia variegata</name>
    <name type="common">Purple orchid tree</name>
    <name type="synonym">Phanera variegata</name>
    <dbReference type="NCBI Taxonomy" id="167791"/>
    <lineage>
        <taxon>Eukaryota</taxon>
        <taxon>Viridiplantae</taxon>
        <taxon>Streptophyta</taxon>
        <taxon>Embryophyta</taxon>
        <taxon>Tracheophyta</taxon>
        <taxon>Spermatophyta</taxon>
        <taxon>Magnoliopsida</taxon>
        <taxon>eudicotyledons</taxon>
        <taxon>Gunneridae</taxon>
        <taxon>Pentapetalae</taxon>
        <taxon>rosids</taxon>
        <taxon>fabids</taxon>
        <taxon>Fabales</taxon>
        <taxon>Fabaceae</taxon>
        <taxon>Cercidoideae</taxon>
        <taxon>Cercideae</taxon>
        <taxon>Bauhiniinae</taxon>
        <taxon>Bauhinia</taxon>
    </lineage>
</organism>
<evidence type="ECO:0000313" key="2">
    <source>
        <dbReference type="Proteomes" id="UP000828941"/>
    </source>
</evidence>
<proteinExistence type="predicted"/>
<sequence length="260" mass="29795">MTQPRISAKSSNAVSERRASEQSVADVEADMIAFYASIGTNSSALPLGEKNSESLNIKPSEKTQKALQSLQNLFSNKFSLLLHPGRSVFMKDTLHYLLNLSPEDGISPSMKMVILQVLRSFSKWSLDYWYAIPKLELSAENLSNLENIEKDLEDNIKEFKDVARLEDCLRSKFVSLEERKRELEKQINAVNNEIAACKSERGRVAERKKEVFEKGRKINAQKEDLRNRVPQLRAEQEWAKTTQACIESEWLNLVQQFQQI</sequence>
<name>A0ACB9QBB3_BAUVA</name>
<reference evidence="1 2" key="1">
    <citation type="journal article" date="2022" name="DNA Res.">
        <title>Chromosomal-level genome assembly of the orchid tree Bauhinia variegata (Leguminosae; Cercidoideae) supports the allotetraploid origin hypothesis of Bauhinia.</title>
        <authorList>
            <person name="Zhong Y."/>
            <person name="Chen Y."/>
            <person name="Zheng D."/>
            <person name="Pang J."/>
            <person name="Liu Y."/>
            <person name="Luo S."/>
            <person name="Meng S."/>
            <person name="Qian L."/>
            <person name="Wei D."/>
            <person name="Dai S."/>
            <person name="Zhou R."/>
        </authorList>
    </citation>
    <scope>NUCLEOTIDE SEQUENCE [LARGE SCALE GENOMIC DNA]</scope>
    <source>
        <strain evidence="1">BV-YZ2020</strain>
    </source>
</reference>